<proteinExistence type="predicted"/>
<evidence type="ECO:0000313" key="3">
    <source>
        <dbReference type="Proteomes" id="UP000298493"/>
    </source>
</evidence>
<feature type="compositionally biased region" description="Polar residues" evidence="1">
    <location>
        <begin position="72"/>
        <end position="86"/>
    </location>
</feature>
<feature type="region of interest" description="Disordered" evidence="1">
    <location>
        <begin position="72"/>
        <end position="129"/>
    </location>
</feature>
<feature type="region of interest" description="Disordered" evidence="1">
    <location>
        <begin position="12"/>
        <end position="38"/>
    </location>
</feature>
<protein>
    <submittedName>
        <fullName evidence="2">Uncharacterized protein</fullName>
    </submittedName>
</protein>
<dbReference type="AlphaFoldDB" id="A0A4Z1PDE3"/>
<reference evidence="2 3" key="1">
    <citation type="submission" date="2019-04" db="EMBL/GenBank/DDBJ databases">
        <title>High contiguity whole genome sequence and gene annotation resource for two Venturia nashicola isolates.</title>
        <authorList>
            <person name="Prokchorchik M."/>
            <person name="Won K."/>
            <person name="Lee Y."/>
            <person name="Choi E.D."/>
            <person name="Segonzac C."/>
            <person name="Sohn K.H."/>
        </authorList>
    </citation>
    <scope>NUCLEOTIDE SEQUENCE [LARGE SCALE GENOMIC DNA]</scope>
    <source>
        <strain evidence="2 3">PRI2</strain>
    </source>
</reference>
<organism evidence="2 3">
    <name type="scientific">Venturia nashicola</name>
    <dbReference type="NCBI Taxonomy" id="86259"/>
    <lineage>
        <taxon>Eukaryota</taxon>
        <taxon>Fungi</taxon>
        <taxon>Dikarya</taxon>
        <taxon>Ascomycota</taxon>
        <taxon>Pezizomycotina</taxon>
        <taxon>Dothideomycetes</taxon>
        <taxon>Pleosporomycetidae</taxon>
        <taxon>Venturiales</taxon>
        <taxon>Venturiaceae</taxon>
        <taxon>Venturia</taxon>
    </lineage>
</organism>
<comment type="caution">
    <text evidence="2">The sequence shown here is derived from an EMBL/GenBank/DDBJ whole genome shotgun (WGS) entry which is preliminary data.</text>
</comment>
<dbReference type="EMBL" id="SNSC02000004">
    <property type="protein sequence ID" value="TID25319.1"/>
    <property type="molecule type" value="Genomic_DNA"/>
</dbReference>
<evidence type="ECO:0000256" key="1">
    <source>
        <dbReference type="SAM" id="MobiDB-lite"/>
    </source>
</evidence>
<gene>
    <name evidence="2" type="ORF">E6O75_ATG04524</name>
</gene>
<dbReference type="Proteomes" id="UP000298493">
    <property type="component" value="Unassembled WGS sequence"/>
</dbReference>
<name>A0A4Z1PDE3_9PEZI</name>
<evidence type="ECO:0000313" key="2">
    <source>
        <dbReference type="EMBL" id="TID25319.1"/>
    </source>
</evidence>
<feature type="compositionally biased region" description="Basic residues" evidence="1">
    <location>
        <begin position="91"/>
        <end position="104"/>
    </location>
</feature>
<keyword evidence="3" id="KW-1185">Reference proteome</keyword>
<accession>A0A4Z1PDE3</accession>
<sequence>MIKNQNSIMLKVINSKDQHNQCAGRSKERPRRSRQAPPIQVKYAVSADSKEPLQDISPPQSSRIFATSMRYNHTASSSSQHTNPTFTYPVPHHHNPRQRKRKRINTNASSKMGVPLLFPQFPGYSGNDQ</sequence>